<dbReference type="Gene3D" id="3.30.70.1730">
    <property type="match status" value="1"/>
</dbReference>
<dbReference type="SUPFAM" id="SSF160369">
    <property type="entry name" value="Ribosomal protein L10-like"/>
    <property type="match status" value="1"/>
</dbReference>
<comment type="similarity">
    <text evidence="1">Belongs to the universal ribosomal protein uL10 family.</text>
</comment>
<dbReference type="InterPro" id="IPR047865">
    <property type="entry name" value="Ribosomal_uL10_bac_type"/>
</dbReference>
<dbReference type="InterPro" id="IPR043141">
    <property type="entry name" value="Ribosomal_uL10-like_sf"/>
</dbReference>
<dbReference type="GO" id="GO:0005840">
    <property type="term" value="C:ribosome"/>
    <property type="evidence" value="ECO:0007669"/>
    <property type="project" value="UniProtKB-KW"/>
</dbReference>
<dbReference type="InterPro" id="IPR001790">
    <property type="entry name" value="Ribosomal_uL10"/>
</dbReference>
<proteinExistence type="evidence at transcript level"/>
<evidence type="ECO:0000256" key="5">
    <source>
        <dbReference type="ARBA" id="ARBA00035716"/>
    </source>
</evidence>
<dbReference type="OMA" id="FTHIDPP"/>
<reference evidence="6" key="1">
    <citation type="journal article" date="2013" name="Genome Biol. Evol.">
        <title>Punctuated emergences of genetic and phenotypic innovations in eumetazoan, bilaterian, euteleostome, and hominidae ancestors.</title>
        <authorList>
            <person name="Wenger Y."/>
            <person name="Galliot B."/>
        </authorList>
    </citation>
    <scope>NUCLEOTIDE SEQUENCE</scope>
    <source>
        <tissue evidence="6">Whole animals</tissue>
    </source>
</reference>
<dbReference type="GO" id="GO:1990904">
    <property type="term" value="C:ribonucleoprotein complex"/>
    <property type="evidence" value="ECO:0007669"/>
    <property type="project" value="UniProtKB-KW"/>
</dbReference>
<organism evidence="6">
    <name type="scientific">Hydra vulgaris</name>
    <name type="common">Hydra</name>
    <name type="synonym">Hydra attenuata</name>
    <dbReference type="NCBI Taxonomy" id="6087"/>
    <lineage>
        <taxon>Eukaryota</taxon>
        <taxon>Metazoa</taxon>
        <taxon>Cnidaria</taxon>
        <taxon>Hydrozoa</taxon>
        <taxon>Hydroidolina</taxon>
        <taxon>Anthoathecata</taxon>
        <taxon>Aplanulata</taxon>
        <taxon>Hydridae</taxon>
        <taxon>Hydra</taxon>
    </lineage>
</organism>
<evidence type="ECO:0000256" key="1">
    <source>
        <dbReference type="ARBA" id="ARBA00008889"/>
    </source>
</evidence>
<name>T2MB21_HYDVU</name>
<evidence type="ECO:0000256" key="4">
    <source>
        <dbReference type="ARBA" id="ARBA00035707"/>
    </source>
</evidence>
<dbReference type="EMBL" id="HAAD01002890">
    <property type="protein sequence ID" value="CDG69122.1"/>
    <property type="molecule type" value="mRNA"/>
</dbReference>
<evidence type="ECO:0000313" key="6">
    <source>
        <dbReference type="EMBL" id="CDG69122.1"/>
    </source>
</evidence>
<keyword evidence="2 6" id="KW-0689">Ribosomal protein</keyword>
<dbReference type="OrthoDB" id="360689at2759"/>
<dbReference type="KEGG" id="hmg:100199269"/>
<keyword evidence="3" id="KW-0687">Ribonucleoprotein</keyword>
<accession>T2MB21</accession>
<dbReference type="AlphaFoldDB" id="T2MB21"/>
<gene>
    <name evidence="6" type="primary">MRPL10</name>
</gene>
<dbReference type="PANTHER" id="PTHR11560">
    <property type="entry name" value="39S RIBOSOMAL PROTEIN L10, MITOCHONDRIAL"/>
    <property type="match status" value="1"/>
</dbReference>
<dbReference type="Pfam" id="PF00466">
    <property type="entry name" value="Ribosomal_L10"/>
    <property type="match status" value="1"/>
</dbReference>
<protein>
    <recommendedName>
        <fullName evidence="4">Large ribosomal subunit protein uL10m</fullName>
    </recommendedName>
    <alternativeName>
        <fullName evidence="5">39S ribosomal protein L10, mitochondrial</fullName>
    </alternativeName>
</protein>
<evidence type="ECO:0000256" key="3">
    <source>
        <dbReference type="ARBA" id="ARBA00023274"/>
    </source>
</evidence>
<dbReference type="CDD" id="cd05797">
    <property type="entry name" value="Ribosomal_L10"/>
    <property type="match status" value="1"/>
</dbReference>
<sequence>MSAPIAAARLCRVGRNLLKKGKPRKYPEWKINSGKQIVKVFETNEKIFIFQYNSLSALEWNDFRYDMGKEHISVKVFPNEISRVYLKDSPYKNIAPLFFTQTAVAFGNQVNIKSVLKLFNRNPRIHLLGAVIENTIMNKDNIASYANLPSLKDMHSELLSMLSQPSQELSRLLETNSSNLSISLEQFLKQNT</sequence>
<evidence type="ECO:0000256" key="2">
    <source>
        <dbReference type="ARBA" id="ARBA00022980"/>
    </source>
</evidence>